<evidence type="ECO:0000313" key="3">
    <source>
        <dbReference type="Proteomes" id="UP001151760"/>
    </source>
</evidence>
<reference evidence="2" key="2">
    <citation type="submission" date="2022-01" db="EMBL/GenBank/DDBJ databases">
        <authorList>
            <person name="Yamashiro T."/>
            <person name="Shiraishi A."/>
            <person name="Satake H."/>
            <person name="Nakayama K."/>
        </authorList>
    </citation>
    <scope>NUCLEOTIDE SEQUENCE</scope>
</reference>
<name>A0ABQ5J9X4_9ASTR</name>
<feature type="compositionally biased region" description="Basic and acidic residues" evidence="1">
    <location>
        <begin position="1"/>
        <end position="17"/>
    </location>
</feature>
<feature type="region of interest" description="Disordered" evidence="1">
    <location>
        <begin position="1"/>
        <end position="64"/>
    </location>
</feature>
<sequence length="181" mass="20147">MSKDAEPSRGSKSKESKSSSSKGSKSQPKSFGKSAQAKEPVFEAADTKMPLNQGNDLGNTDDQPNVETWISKIAKAEKPPLTFDELMSTPINFSTYVMNNLKIKNLTQEYLVGPAFNLLKGTCKSQVELEYHFKECYKAVSLSQMQLITEEQTNLVESCSKAHTSVIGVEWKKEIDLRSEE</sequence>
<feature type="compositionally biased region" description="Low complexity" evidence="1">
    <location>
        <begin position="18"/>
        <end position="34"/>
    </location>
</feature>
<organism evidence="2 3">
    <name type="scientific">Tanacetum coccineum</name>
    <dbReference type="NCBI Taxonomy" id="301880"/>
    <lineage>
        <taxon>Eukaryota</taxon>
        <taxon>Viridiplantae</taxon>
        <taxon>Streptophyta</taxon>
        <taxon>Embryophyta</taxon>
        <taxon>Tracheophyta</taxon>
        <taxon>Spermatophyta</taxon>
        <taxon>Magnoliopsida</taxon>
        <taxon>eudicotyledons</taxon>
        <taxon>Gunneridae</taxon>
        <taxon>Pentapetalae</taxon>
        <taxon>asterids</taxon>
        <taxon>campanulids</taxon>
        <taxon>Asterales</taxon>
        <taxon>Asteraceae</taxon>
        <taxon>Asteroideae</taxon>
        <taxon>Anthemideae</taxon>
        <taxon>Anthemidinae</taxon>
        <taxon>Tanacetum</taxon>
    </lineage>
</organism>
<protein>
    <submittedName>
        <fullName evidence="2">Uncharacterized protein</fullName>
    </submittedName>
</protein>
<feature type="compositionally biased region" description="Polar residues" evidence="1">
    <location>
        <begin position="50"/>
        <end position="64"/>
    </location>
</feature>
<proteinExistence type="predicted"/>
<accession>A0ABQ5J9X4</accession>
<keyword evidence="3" id="KW-1185">Reference proteome</keyword>
<dbReference type="EMBL" id="BQNB010021718">
    <property type="protein sequence ID" value="GJU09337.1"/>
    <property type="molecule type" value="Genomic_DNA"/>
</dbReference>
<comment type="caution">
    <text evidence="2">The sequence shown here is derived from an EMBL/GenBank/DDBJ whole genome shotgun (WGS) entry which is preliminary data.</text>
</comment>
<dbReference type="Proteomes" id="UP001151760">
    <property type="component" value="Unassembled WGS sequence"/>
</dbReference>
<evidence type="ECO:0000256" key="1">
    <source>
        <dbReference type="SAM" id="MobiDB-lite"/>
    </source>
</evidence>
<reference evidence="2" key="1">
    <citation type="journal article" date="2022" name="Int. J. Mol. Sci.">
        <title>Draft Genome of Tanacetum Coccineum: Genomic Comparison of Closely Related Tanacetum-Family Plants.</title>
        <authorList>
            <person name="Yamashiro T."/>
            <person name="Shiraishi A."/>
            <person name="Nakayama K."/>
            <person name="Satake H."/>
        </authorList>
    </citation>
    <scope>NUCLEOTIDE SEQUENCE</scope>
</reference>
<evidence type="ECO:0000313" key="2">
    <source>
        <dbReference type="EMBL" id="GJU09337.1"/>
    </source>
</evidence>
<gene>
    <name evidence="2" type="ORF">Tco_1131733</name>
</gene>